<dbReference type="SFLD" id="SFLDS00001">
    <property type="entry name" value="Enolase"/>
    <property type="match status" value="1"/>
</dbReference>
<dbReference type="EMBL" id="FOOY01000003">
    <property type="protein sequence ID" value="SFF98216.1"/>
    <property type="molecule type" value="Genomic_DNA"/>
</dbReference>
<dbReference type="CDD" id="cd03319">
    <property type="entry name" value="L-Ala-DL-Glu_epimerase"/>
    <property type="match status" value="1"/>
</dbReference>
<dbReference type="SFLD" id="SFLDF00009">
    <property type="entry name" value="o-succinylbenzoate_synthase"/>
    <property type="match status" value="1"/>
</dbReference>
<dbReference type="InterPro" id="IPR036849">
    <property type="entry name" value="Enolase-like_C_sf"/>
</dbReference>
<keyword evidence="3 7" id="KW-0460">Magnesium</keyword>
<dbReference type="FunFam" id="3.30.390.10:FF:000009">
    <property type="entry name" value="Hydrophobic dipeptide epimerase"/>
    <property type="match status" value="1"/>
</dbReference>
<feature type="binding site" evidence="6">
    <location>
        <position position="296"/>
    </location>
    <ligand>
        <name>substrate</name>
    </ligand>
</feature>
<comment type="similarity">
    <text evidence="1 8">Belongs to the mandelate racemase/muconate lactonizing enzyme family.</text>
</comment>
<dbReference type="Gene3D" id="3.30.390.10">
    <property type="entry name" value="Enolase-like, N-terminal domain"/>
    <property type="match status" value="1"/>
</dbReference>
<dbReference type="GO" id="GO:0000287">
    <property type="term" value="F:magnesium ion binding"/>
    <property type="evidence" value="ECO:0007669"/>
    <property type="project" value="UniProtKB-ARBA"/>
</dbReference>
<protein>
    <recommendedName>
        <fullName evidence="8">Dipeptide epimerase</fullName>
        <ecNumber evidence="8">5.1.1.-</ecNumber>
    </recommendedName>
</protein>
<evidence type="ECO:0000313" key="11">
    <source>
        <dbReference type="Proteomes" id="UP000198752"/>
    </source>
</evidence>
<feature type="binding site" evidence="6">
    <location>
        <position position="135"/>
    </location>
    <ligand>
        <name>substrate</name>
    </ligand>
</feature>
<reference evidence="11" key="1">
    <citation type="submission" date="2016-10" db="EMBL/GenBank/DDBJ databases">
        <authorList>
            <person name="Varghese N."/>
            <person name="Submissions S."/>
        </authorList>
    </citation>
    <scope>NUCLEOTIDE SEQUENCE [LARGE SCALE GENOMIC DNA]</scope>
    <source>
        <strain evidence="11">ATCC 700379</strain>
    </source>
</reference>
<keyword evidence="11" id="KW-1185">Reference proteome</keyword>
<organism evidence="10 11">
    <name type="scientific">Sporolactobacillus nakayamae</name>
    <dbReference type="NCBI Taxonomy" id="269670"/>
    <lineage>
        <taxon>Bacteria</taxon>
        <taxon>Bacillati</taxon>
        <taxon>Bacillota</taxon>
        <taxon>Bacilli</taxon>
        <taxon>Bacillales</taxon>
        <taxon>Sporolactobacillaceae</taxon>
        <taxon>Sporolactobacillus</taxon>
    </lineage>
</organism>
<dbReference type="SMART" id="SM00922">
    <property type="entry name" value="MR_MLE"/>
    <property type="match status" value="1"/>
</dbReference>
<dbReference type="OrthoDB" id="9775391at2"/>
<feature type="domain" description="Mandelate racemase/muconate lactonizing enzyme C-terminal" evidence="9">
    <location>
        <begin position="141"/>
        <end position="240"/>
    </location>
</feature>
<dbReference type="Proteomes" id="UP000198752">
    <property type="component" value="Unassembled WGS sequence"/>
</dbReference>
<dbReference type="SUPFAM" id="SSF51604">
    <property type="entry name" value="Enolase C-terminal domain-like"/>
    <property type="match status" value="1"/>
</dbReference>
<dbReference type="STRING" id="269670.SAMN02982927_00261"/>
<feature type="binding site" evidence="6">
    <location>
        <position position="321"/>
    </location>
    <ligand>
        <name>substrate</name>
    </ligand>
</feature>
<feature type="binding site" evidence="6">
    <location>
        <position position="160"/>
    </location>
    <ligand>
        <name>substrate</name>
    </ligand>
</feature>
<evidence type="ECO:0000256" key="3">
    <source>
        <dbReference type="ARBA" id="ARBA00022842"/>
    </source>
</evidence>
<feature type="binding site" evidence="7">
    <location>
        <position position="244"/>
    </location>
    <ligand>
        <name>Mg(2+)</name>
        <dbReference type="ChEBI" id="CHEBI:18420"/>
    </ligand>
</feature>
<evidence type="ECO:0000256" key="5">
    <source>
        <dbReference type="PIRSR" id="PIRSR634603-1"/>
    </source>
</evidence>
<feature type="binding site" evidence="6">
    <location>
        <position position="323"/>
    </location>
    <ligand>
        <name>substrate</name>
    </ligand>
</feature>
<dbReference type="AlphaFoldDB" id="A0A1I2N9N3"/>
<dbReference type="InterPro" id="IPR034603">
    <property type="entry name" value="Dipeptide_epimerase"/>
</dbReference>
<dbReference type="SUPFAM" id="SSF54826">
    <property type="entry name" value="Enolase N-terminal domain-like"/>
    <property type="match status" value="1"/>
</dbReference>
<dbReference type="PANTHER" id="PTHR48073:SF2">
    <property type="entry name" value="O-SUCCINYLBENZOATE SYNTHASE"/>
    <property type="match status" value="1"/>
</dbReference>
<dbReference type="Pfam" id="PF13378">
    <property type="entry name" value="MR_MLE_C"/>
    <property type="match status" value="1"/>
</dbReference>
<dbReference type="InterPro" id="IPR029065">
    <property type="entry name" value="Enolase_C-like"/>
</dbReference>
<dbReference type="InterPro" id="IPR029017">
    <property type="entry name" value="Enolase-like_N"/>
</dbReference>
<dbReference type="RefSeq" id="WP_093669281.1">
    <property type="nucleotide sequence ID" value="NZ_FOOY01000003.1"/>
</dbReference>
<feature type="binding site" evidence="6">
    <location>
        <position position="298"/>
    </location>
    <ligand>
        <name>substrate</name>
    </ligand>
</feature>
<dbReference type="GO" id="GO:0006518">
    <property type="term" value="P:peptide metabolic process"/>
    <property type="evidence" value="ECO:0007669"/>
    <property type="project" value="UniProtKB-ARBA"/>
</dbReference>
<feature type="binding site" evidence="7">
    <location>
        <position position="219"/>
    </location>
    <ligand>
        <name>Mg(2+)</name>
        <dbReference type="ChEBI" id="CHEBI:18420"/>
    </ligand>
</feature>
<feature type="active site" description="Proton acceptor; specific for (S)-substrate epimerization" evidence="5">
    <location>
        <position position="268"/>
    </location>
</feature>
<dbReference type="PANTHER" id="PTHR48073">
    <property type="entry name" value="O-SUCCINYLBENZOATE SYNTHASE-RELATED"/>
    <property type="match status" value="1"/>
</dbReference>
<keyword evidence="4 8" id="KW-0413">Isomerase</keyword>
<dbReference type="Gene3D" id="3.20.20.120">
    <property type="entry name" value="Enolase-like C-terminal domain"/>
    <property type="match status" value="1"/>
</dbReference>
<feature type="active site" description="Proton acceptor; specific for (R)-substrate epimerization" evidence="5">
    <location>
        <position position="162"/>
    </location>
</feature>
<dbReference type="SFLD" id="SFLDG00180">
    <property type="entry name" value="muconate_cycloisomerase"/>
    <property type="match status" value="1"/>
</dbReference>
<evidence type="ECO:0000259" key="9">
    <source>
        <dbReference type="SMART" id="SM00922"/>
    </source>
</evidence>
<accession>A0A1I2N9N3</accession>
<keyword evidence="2 7" id="KW-0479">Metal-binding</keyword>
<evidence type="ECO:0000256" key="2">
    <source>
        <dbReference type="ARBA" id="ARBA00022723"/>
    </source>
</evidence>
<sequence>MKIVNVQTDKLSIPLIKPFKTALRTVEKAESMIVRLTCDDGTIGFGEAPPTHVITGDSLGSINYTIMEVLRPLIIGLEVEKREHIHQVIDRAILHNTSAKAAVDIAVYDCLAQKAGMPLYQFLGGNANRLETDFTVSVNSVNEMTRDAHEIVKQGFTTLKIKVGNSTINEDLERVAGVRQAVGNQIKLRLDANQGWRAKDAIAIIRKMEDMDLGIELIEQPVPSWDFEGMKLVTEHVDTSIMADESIFNPKDAARLLAMHGCDIINIKLMKAGGIAEAEKINTLAETYGVECMVGCMVESKVSVTAACHFAAAKVNVTRCDLDTPLMFASEPIEGGANYRQSQITLSDAPGLGITGVNFKKIKRGEGN</sequence>
<dbReference type="GO" id="GO:0016855">
    <property type="term" value="F:racemase and epimerase activity, acting on amino acids and derivatives"/>
    <property type="evidence" value="ECO:0007669"/>
    <property type="project" value="UniProtKB-UniRule"/>
</dbReference>
<evidence type="ECO:0000256" key="1">
    <source>
        <dbReference type="ARBA" id="ARBA00008031"/>
    </source>
</evidence>
<dbReference type="InterPro" id="IPR013341">
    <property type="entry name" value="Mandelate_racemase_N_dom"/>
</dbReference>
<dbReference type="EC" id="5.1.1.-" evidence="8"/>
<comment type="cofactor">
    <cofactor evidence="7 8">
        <name>Mg(2+)</name>
        <dbReference type="ChEBI" id="CHEBI:18420"/>
    </cofactor>
    <text evidence="7 8">Binds 1 Mg(2+) ion per subunit.</text>
</comment>
<proteinExistence type="inferred from homology"/>
<evidence type="ECO:0000256" key="8">
    <source>
        <dbReference type="RuleBase" id="RU366006"/>
    </source>
</evidence>
<evidence type="ECO:0000313" key="10">
    <source>
        <dbReference type="EMBL" id="SFF98216.1"/>
    </source>
</evidence>
<dbReference type="Pfam" id="PF02746">
    <property type="entry name" value="MR_MLE_N"/>
    <property type="match status" value="1"/>
</dbReference>
<evidence type="ECO:0000256" key="4">
    <source>
        <dbReference type="ARBA" id="ARBA00023235"/>
    </source>
</evidence>
<dbReference type="InterPro" id="IPR013342">
    <property type="entry name" value="Mandelate_racemase_C"/>
</dbReference>
<evidence type="ECO:0000256" key="7">
    <source>
        <dbReference type="PIRSR" id="PIRSR634603-3"/>
    </source>
</evidence>
<name>A0A1I2N9N3_9BACL</name>
<feature type="binding site" evidence="6">
    <location>
        <position position="24"/>
    </location>
    <ligand>
        <name>substrate</name>
    </ligand>
</feature>
<gene>
    <name evidence="10" type="ORF">SAMN02982927_00261</name>
</gene>
<evidence type="ECO:0000256" key="6">
    <source>
        <dbReference type="PIRSR" id="PIRSR634603-2"/>
    </source>
</evidence>
<feature type="binding site" evidence="7">
    <location>
        <position position="191"/>
    </location>
    <ligand>
        <name>Mg(2+)</name>
        <dbReference type="ChEBI" id="CHEBI:18420"/>
    </ligand>
</feature>